<comment type="caution">
    <text evidence="1">The sequence shown here is derived from an EMBL/GenBank/DDBJ whole genome shotgun (WGS) entry which is preliminary data.</text>
</comment>
<dbReference type="Proteomes" id="UP000016662">
    <property type="component" value="Unassembled WGS sequence"/>
</dbReference>
<evidence type="ECO:0000313" key="1">
    <source>
        <dbReference type="EMBL" id="ERJ95036.1"/>
    </source>
</evidence>
<dbReference type="AlphaFoldDB" id="U2K978"/>
<dbReference type="HOGENOM" id="CLU_2452776_0_0_9"/>
<reference evidence="1 2" key="1">
    <citation type="submission" date="2013-07" db="EMBL/GenBank/DDBJ databases">
        <authorList>
            <person name="Weinstock G."/>
            <person name="Sodergren E."/>
            <person name="Wylie T."/>
            <person name="Fulton L."/>
            <person name="Fulton R."/>
            <person name="Fronick C."/>
            <person name="O'Laughlin M."/>
            <person name="Godfrey J."/>
            <person name="Miner T."/>
            <person name="Herter B."/>
            <person name="Appelbaum E."/>
            <person name="Cordes M."/>
            <person name="Lek S."/>
            <person name="Wollam A."/>
            <person name="Pepin K.H."/>
            <person name="Palsikar V.B."/>
            <person name="Mitreva M."/>
            <person name="Wilson R.K."/>
        </authorList>
    </citation>
    <scope>NUCLEOTIDE SEQUENCE [LARGE SCALE GENOMIC DNA]</scope>
    <source>
        <strain evidence="1 2">ATCC 27760</strain>
    </source>
</reference>
<proteinExistence type="predicted"/>
<gene>
    <name evidence="1" type="ORF">RUMCAL_01715</name>
</gene>
<evidence type="ECO:0000313" key="2">
    <source>
        <dbReference type="Proteomes" id="UP000016662"/>
    </source>
</evidence>
<accession>U2K978</accession>
<dbReference type="EMBL" id="AWVF01000219">
    <property type="protein sequence ID" value="ERJ95036.1"/>
    <property type="molecule type" value="Genomic_DNA"/>
</dbReference>
<organism evidence="1 2">
    <name type="scientific">Ruminococcus callidus ATCC 27760</name>
    <dbReference type="NCBI Taxonomy" id="411473"/>
    <lineage>
        <taxon>Bacteria</taxon>
        <taxon>Bacillati</taxon>
        <taxon>Bacillota</taxon>
        <taxon>Clostridia</taxon>
        <taxon>Eubacteriales</taxon>
        <taxon>Oscillospiraceae</taxon>
        <taxon>Ruminococcus</taxon>
    </lineage>
</organism>
<sequence length="89" mass="10220">MSSGSKNQKRLDRLPFQVCPQMVVYHTSTKMSNEISRVSHKKALDKCGVLAYNRNRKSIPVDGLLPLVGKKITAFSWKLWGGYFFLFLR</sequence>
<name>U2K978_9FIRM</name>
<protein>
    <submittedName>
        <fullName evidence="1">Uncharacterized protein</fullName>
    </submittedName>
</protein>
<keyword evidence="2" id="KW-1185">Reference proteome</keyword>